<comment type="cofactor">
    <cofactor evidence="1">
        <name>Fe(2+)</name>
        <dbReference type="ChEBI" id="CHEBI:29033"/>
    </cofactor>
</comment>
<sequence>MDDLKSRTTELLATLGRRVGEIMGNSSELGVLKDGRVETELLHKARMRIAVQLRQCLESPGDNLTFNDGSISEYEINRAALTIAHAMVNPMNVDWDVDRYVDKAKLSPPNLDGSPTAQMERLKKFFPEAKLGKILVPTTIVDRHGKILVVYLPNILTPSRLRLMDPLVTSESYQLEKVQQWLAALTTSEVLWNAITAVVVPDLFQAGISAFFEVIKKVQRPKRKSAPVDSWPSIFSGLEIIANRVTFSHRDGGGSPSLLDLLVSLGRNHDATLALADLNAELNYSPGTMVYISGRVLEHSVGPWLNGEQFVIAHFMKDAVHNRTQNDFLREYLPWRDEYVSVLLGLEQLINDGQFKAHQHNPFHNLQLWNGKFYESTTLRDQGYIVYLGHGGRPCPHLLQQSNPSPWSDLGAMEDVFGHGEGDTMHETQLGLSNLVIVHSTGVYSHRVSWYNFLIDALECKTSAMSFYQKLRRFTDNAFPHKIPAYMIKRIVTVNLCGIRFGFGHETDRSPGPGDLALYCPACPQPGINLPSSWKDSYDDWLVMQRYVINGNFTAQHMKMKTPEDDVSLADGKGYMVTEGPYETHITESVEEKEKSSCSNHRAVNAANVQRSNLRATGIGATACARHGCFVPHAVVDFQKGERQMNMDYSICNALKYPSEDIGSALIIYDVACQWSIHFHARVDQSYHLSLPRLIKILPAIGKFHLSAHKLLCFARFSLNFITGAGHIDGEILETLWAPFNKISPTARSMTLSHRKEVLDDHMRDSNWKKLVGIGKSPLLPKFKSLLKKYHQALQGVNNTQSLYEELTNSLDLADVQTWKKKAELAALDHGELLDIYQLKMDKAPTMAEIRLRLTENELSTNGRTGAVAWLIEGINIENTQDALRSSIRQQSEDPTASQRIIIEEKRQKLLSRINKFHETAMVITNGMELEGGEGLQQDDPELCLEKADGYNFPGIEDPGEDSILDLGDDADSPAEVAELWMPSWEASDVIMDDIIMPLRQEELELRKGQANDCLEKLRQALGDRSVAEDLAVSKEVTEENRHGQGSDRLAWFWRINSAVNSQQIYRVNWLKAKAWYDRWSEELKLVQHEMCWTVWWFQNQESKWRARADESIKNGHRAYAEKQAFMWAEFAAEGTKSFQEKWSIHNGGRCKNAGCKGTLAHVEWGTTGGAVHPIQTAYPVWPARLQVTARAAGVVILHSLSGRPRNAGCKGTLAHVEWGTTGGAVHLIQTAYPVRPT</sequence>
<evidence type="ECO:0000256" key="2">
    <source>
        <dbReference type="ARBA" id="ARBA00022723"/>
    </source>
</evidence>
<dbReference type="GO" id="GO:0046872">
    <property type="term" value="F:metal ion binding"/>
    <property type="evidence" value="ECO:0007669"/>
    <property type="project" value="UniProtKB-KW"/>
</dbReference>
<evidence type="ECO:0000256" key="1">
    <source>
        <dbReference type="ARBA" id="ARBA00001954"/>
    </source>
</evidence>
<feature type="domain" description="2OGFeDO JBP1/TET oxygenase" evidence="6">
    <location>
        <begin position="182"/>
        <end position="317"/>
    </location>
</feature>
<dbReference type="Gene3D" id="3.60.130.30">
    <property type="match status" value="1"/>
</dbReference>
<gene>
    <name evidence="7" type="ORF">EV702DRAFT_1045261</name>
</gene>
<protein>
    <recommendedName>
        <fullName evidence="6">2OGFeDO JBP1/TET oxygenase domain-containing protein</fullName>
    </recommendedName>
</protein>
<dbReference type="Pfam" id="PF12851">
    <property type="entry name" value="Tet_JBP"/>
    <property type="match status" value="1"/>
</dbReference>
<keyword evidence="4" id="KW-0560">Oxidoreductase</keyword>
<evidence type="ECO:0000259" key="6">
    <source>
        <dbReference type="Pfam" id="PF12851"/>
    </source>
</evidence>
<keyword evidence="5" id="KW-0408">Iron</keyword>
<keyword evidence="3" id="KW-0223">Dioxygenase</keyword>
<reference evidence="7" key="1">
    <citation type="journal article" date="2020" name="New Phytol.">
        <title>Comparative genomics reveals dynamic genome evolution in host specialist ectomycorrhizal fungi.</title>
        <authorList>
            <person name="Lofgren L.A."/>
            <person name="Nguyen N.H."/>
            <person name="Vilgalys R."/>
            <person name="Ruytinx J."/>
            <person name="Liao H.L."/>
            <person name="Branco S."/>
            <person name="Kuo A."/>
            <person name="LaButti K."/>
            <person name="Lipzen A."/>
            <person name="Andreopoulos W."/>
            <person name="Pangilinan J."/>
            <person name="Riley R."/>
            <person name="Hundley H."/>
            <person name="Na H."/>
            <person name="Barry K."/>
            <person name="Grigoriev I.V."/>
            <person name="Stajich J.E."/>
            <person name="Kennedy P.G."/>
        </authorList>
    </citation>
    <scope>NUCLEOTIDE SEQUENCE</scope>
    <source>
        <strain evidence="7">DOB743</strain>
    </source>
</reference>
<name>A0A9P6ZWH3_9AGAM</name>
<dbReference type="GO" id="GO:0051213">
    <property type="term" value="F:dioxygenase activity"/>
    <property type="evidence" value="ECO:0007669"/>
    <property type="project" value="UniProtKB-KW"/>
</dbReference>
<evidence type="ECO:0000256" key="3">
    <source>
        <dbReference type="ARBA" id="ARBA00022964"/>
    </source>
</evidence>
<keyword evidence="2" id="KW-0479">Metal-binding</keyword>
<evidence type="ECO:0000313" key="7">
    <source>
        <dbReference type="EMBL" id="KAG1777515.1"/>
    </source>
</evidence>
<evidence type="ECO:0000313" key="8">
    <source>
        <dbReference type="Proteomes" id="UP000714275"/>
    </source>
</evidence>
<dbReference type="Pfam" id="PF18758">
    <property type="entry name" value="KDZ"/>
    <property type="match status" value="1"/>
</dbReference>
<comment type="caution">
    <text evidence="7">The sequence shown here is derived from an EMBL/GenBank/DDBJ whole genome shotgun (WGS) entry which is preliminary data.</text>
</comment>
<dbReference type="InterPro" id="IPR040521">
    <property type="entry name" value="KDZ"/>
</dbReference>
<dbReference type="Proteomes" id="UP000714275">
    <property type="component" value="Unassembled WGS sequence"/>
</dbReference>
<evidence type="ECO:0000256" key="5">
    <source>
        <dbReference type="ARBA" id="ARBA00023004"/>
    </source>
</evidence>
<accession>A0A9P6ZWH3</accession>
<dbReference type="OrthoDB" id="3192989at2759"/>
<organism evidence="7 8">
    <name type="scientific">Suillus placidus</name>
    <dbReference type="NCBI Taxonomy" id="48579"/>
    <lineage>
        <taxon>Eukaryota</taxon>
        <taxon>Fungi</taxon>
        <taxon>Dikarya</taxon>
        <taxon>Basidiomycota</taxon>
        <taxon>Agaricomycotina</taxon>
        <taxon>Agaricomycetes</taxon>
        <taxon>Agaricomycetidae</taxon>
        <taxon>Boletales</taxon>
        <taxon>Suillineae</taxon>
        <taxon>Suillaceae</taxon>
        <taxon>Suillus</taxon>
    </lineage>
</organism>
<evidence type="ECO:0000256" key="4">
    <source>
        <dbReference type="ARBA" id="ARBA00023002"/>
    </source>
</evidence>
<dbReference type="InterPro" id="IPR024779">
    <property type="entry name" value="2OGFeDO_JBP1/TET_oxygenase_dom"/>
</dbReference>
<dbReference type="AlphaFoldDB" id="A0A9P6ZWH3"/>
<keyword evidence="8" id="KW-1185">Reference proteome</keyword>
<proteinExistence type="predicted"/>
<dbReference type="EMBL" id="JABBWD010000020">
    <property type="protein sequence ID" value="KAG1777515.1"/>
    <property type="molecule type" value="Genomic_DNA"/>
</dbReference>